<evidence type="ECO:0000256" key="1">
    <source>
        <dbReference type="SAM" id="Phobius"/>
    </source>
</evidence>
<name>A0A059F0E7_9MICR</name>
<keyword evidence="1" id="KW-0472">Membrane</keyword>
<dbReference type="VEuPathDB" id="MicrosporidiaDB:H312_02145"/>
<evidence type="ECO:0008006" key="4">
    <source>
        <dbReference type="Google" id="ProtNLM"/>
    </source>
</evidence>
<reference evidence="2 3" key="2">
    <citation type="submission" date="2014-03" db="EMBL/GenBank/DDBJ databases">
        <title>The Genome Sequence of Anncaliia algerae insect isolate PRA339.</title>
        <authorList>
            <consortium name="The Broad Institute Genome Sequencing Platform"/>
            <consortium name="The Broad Institute Genome Sequencing Center for Infectious Disease"/>
            <person name="Cuomo C."/>
            <person name="Becnel J."/>
            <person name="Sanscrainte N."/>
            <person name="Walker B."/>
            <person name="Young S.K."/>
            <person name="Zeng Q."/>
            <person name="Gargeya S."/>
            <person name="Fitzgerald M."/>
            <person name="Haas B."/>
            <person name="Abouelleil A."/>
            <person name="Alvarado L."/>
            <person name="Arachchi H.M."/>
            <person name="Berlin A.M."/>
            <person name="Chapman S.B."/>
            <person name="Dewar J."/>
            <person name="Goldberg J."/>
            <person name="Griggs A."/>
            <person name="Gujja S."/>
            <person name="Hansen M."/>
            <person name="Howarth C."/>
            <person name="Imamovic A."/>
            <person name="Larimer J."/>
            <person name="McCowan C."/>
            <person name="Murphy C."/>
            <person name="Neiman D."/>
            <person name="Pearson M."/>
            <person name="Priest M."/>
            <person name="Roberts A."/>
            <person name="Saif S."/>
            <person name="Shea T."/>
            <person name="Sisk P."/>
            <person name="Sykes S."/>
            <person name="Wortman J."/>
            <person name="Nusbaum C."/>
            <person name="Birren B."/>
        </authorList>
    </citation>
    <scope>NUCLEOTIDE SEQUENCE [LARGE SCALE GENOMIC DNA]</scope>
    <source>
        <strain evidence="2 3">PRA339</strain>
    </source>
</reference>
<dbReference type="AlphaFoldDB" id="A0A059F0E7"/>
<dbReference type="HOGENOM" id="CLU_082147_0_0_1"/>
<dbReference type="SUPFAM" id="SSF52949">
    <property type="entry name" value="Macro domain-like"/>
    <property type="match status" value="1"/>
</dbReference>
<dbReference type="OrthoDB" id="10303558at2759"/>
<evidence type="ECO:0000313" key="3">
    <source>
        <dbReference type="Proteomes" id="UP000030655"/>
    </source>
</evidence>
<accession>A0A059F0E7</accession>
<gene>
    <name evidence="2" type="ORF">H312_02145</name>
</gene>
<feature type="transmembrane region" description="Helical" evidence="1">
    <location>
        <begin position="6"/>
        <end position="24"/>
    </location>
</feature>
<protein>
    <recommendedName>
        <fullName evidence="4">Macro domain-containing protein</fullName>
    </recommendedName>
</protein>
<keyword evidence="3" id="KW-1185">Reference proteome</keyword>
<dbReference type="Proteomes" id="UP000030655">
    <property type="component" value="Unassembled WGS sequence"/>
</dbReference>
<evidence type="ECO:0000313" key="2">
    <source>
        <dbReference type="EMBL" id="KCZ80469.1"/>
    </source>
</evidence>
<keyword evidence="1" id="KW-0812">Transmembrane</keyword>
<keyword evidence="1" id="KW-1133">Transmembrane helix</keyword>
<dbReference type="EMBL" id="KK365180">
    <property type="protein sequence ID" value="KCZ80469.1"/>
    <property type="molecule type" value="Genomic_DNA"/>
</dbReference>
<sequence length="267" mass="30200">MRAFKLFLIVLLIPLLALTIFLIVKIYRKHKSSNATERANGGSQEKSNDGKRNLNKSVSIISNLNKDIKEYKKMIEAKSNVTVVDVPLENCSEIMMKNKQKFYRNNNTVLVNAADSRFETWGGGINKVISNFVLNKNGVTNNKWTGLMSPVKYPNDTRIKISNFKNGYVLHLVGLQAKELQRLNLKIEDIEEYIISLYLNGLDEIESMIGQGNVLLCFVSTGVFANDGVDSKGKRFSKNEFVLRAKLACFKAIQKYNGKLNIVLNLR</sequence>
<reference evidence="3" key="1">
    <citation type="submission" date="2013-02" db="EMBL/GenBank/DDBJ databases">
        <authorList>
            <consortium name="The Broad Institute Genome Sequencing Platform"/>
            <person name="Cuomo C."/>
            <person name="Becnel J."/>
            <person name="Sanscrainte N."/>
            <person name="Walker B."/>
            <person name="Young S.K."/>
            <person name="Zeng Q."/>
            <person name="Gargeya S."/>
            <person name="Fitzgerald M."/>
            <person name="Haas B."/>
            <person name="Abouelleil A."/>
            <person name="Alvarado L."/>
            <person name="Arachchi H.M."/>
            <person name="Berlin A.M."/>
            <person name="Chapman S.B."/>
            <person name="Dewar J."/>
            <person name="Goldberg J."/>
            <person name="Griggs A."/>
            <person name="Gujja S."/>
            <person name="Hansen M."/>
            <person name="Howarth C."/>
            <person name="Imamovic A."/>
            <person name="Larimer J."/>
            <person name="McCowan C."/>
            <person name="Murphy C."/>
            <person name="Neiman D."/>
            <person name="Pearson M."/>
            <person name="Priest M."/>
            <person name="Roberts A."/>
            <person name="Saif S."/>
            <person name="Shea T."/>
            <person name="Sisk P."/>
            <person name="Sykes S."/>
            <person name="Wortman J."/>
            <person name="Nusbaum C."/>
            <person name="Birren B."/>
        </authorList>
    </citation>
    <scope>NUCLEOTIDE SEQUENCE [LARGE SCALE GENOMIC DNA]</scope>
    <source>
        <strain evidence="3">PRA339</strain>
    </source>
</reference>
<organism evidence="2 3">
    <name type="scientific">Anncaliia algerae PRA339</name>
    <dbReference type="NCBI Taxonomy" id="1288291"/>
    <lineage>
        <taxon>Eukaryota</taxon>
        <taxon>Fungi</taxon>
        <taxon>Fungi incertae sedis</taxon>
        <taxon>Microsporidia</taxon>
        <taxon>Tubulinosematoidea</taxon>
        <taxon>Tubulinosematidae</taxon>
        <taxon>Anncaliia</taxon>
    </lineage>
</organism>
<proteinExistence type="predicted"/>
<dbReference type="InterPro" id="IPR043472">
    <property type="entry name" value="Macro_dom-like"/>
</dbReference>